<proteinExistence type="predicted"/>
<keyword evidence="2" id="KW-1185">Reference proteome</keyword>
<dbReference type="EMBL" id="JADGMQ010000004">
    <property type="protein sequence ID" value="MBI1620802.1"/>
    <property type="molecule type" value="Genomic_DNA"/>
</dbReference>
<comment type="caution">
    <text evidence="1">The sequence shown here is derived from an EMBL/GenBank/DDBJ whole genome shotgun (WGS) entry which is preliminary data.</text>
</comment>
<organism evidence="1 2">
    <name type="scientific">Aquamicrobium zhengzhouense</name>
    <dbReference type="NCBI Taxonomy" id="2781738"/>
    <lineage>
        <taxon>Bacteria</taxon>
        <taxon>Pseudomonadati</taxon>
        <taxon>Pseudomonadota</taxon>
        <taxon>Alphaproteobacteria</taxon>
        <taxon>Hyphomicrobiales</taxon>
        <taxon>Phyllobacteriaceae</taxon>
        <taxon>Aquamicrobium</taxon>
    </lineage>
</organism>
<accession>A0ABS0SBW8</accession>
<gene>
    <name evidence="1" type="ORF">IOD40_09030</name>
</gene>
<sequence>MTPLTIFQQAASIMAPTTAMCERAESIVAALTPPAALTDFNRRVAEMADALTSKKD</sequence>
<name>A0ABS0SBW8_9HYPH</name>
<dbReference type="Proteomes" id="UP000601789">
    <property type="component" value="Unassembled WGS sequence"/>
</dbReference>
<reference evidence="1 2" key="1">
    <citation type="submission" date="2020-10" db="EMBL/GenBank/DDBJ databases">
        <title>Aquamicrobium zhengzhouensis sp. nov., a exopolysaccharide producing bacterium isolated from farmland soil.</title>
        <authorList>
            <person name="Wang X."/>
        </authorList>
    </citation>
    <scope>NUCLEOTIDE SEQUENCE [LARGE SCALE GENOMIC DNA]</scope>
    <source>
        <strain evidence="2">cd-1</strain>
    </source>
</reference>
<evidence type="ECO:0000313" key="1">
    <source>
        <dbReference type="EMBL" id="MBI1620802.1"/>
    </source>
</evidence>
<dbReference type="RefSeq" id="WP_198476192.1">
    <property type="nucleotide sequence ID" value="NZ_JADGMQ010000004.1"/>
</dbReference>
<protein>
    <submittedName>
        <fullName evidence="1">Uncharacterized protein</fullName>
    </submittedName>
</protein>
<evidence type="ECO:0000313" key="2">
    <source>
        <dbReference type="Proteomes" id="UP000601789"/>
    </source>
</evidence>